<sequence>FFQEEKAKKNLMREEEREINKIRLALSKIRIDNKTNLSHNRLIDVMIHTIHRQTHKQPKDDFRNPVIHKINFSKVPSCLLYARPTFVSSIPTPQQLSDKHEPEDQLINMNHKIKF</sequence>
<dbReference type="InParanoid" id="A0A1S0TJY7"/>
<dbReference type="RefSeq" id="XP_003148633.1">
    <property type="nucleotide sequence ID" value="XM_003148585.1"/>
</dbReference>
<organism evidence="1">
    <name type="scientific">Loa loa</name>
    <name type="common">Eye worm</name>
    <name type="synonym">Filaria loa</name>
    <dbReference type="NCBI Taxonomy" id="7209"/>
    <lineage>
        <taxon>Eukaryota</taxon>
        <taxon>Metazoa</taxon>
        <taxon>Ecdysozoa</taxon>
        <taxon>Nematoda</taxon>
        <taxon>Chromadorea</taxon>
        <taxon>Rhabditida</taxon>
        <taxon>Spirurina</taxon>
        <taxon>Spiruromorpha</taxon>
        <taxon>Filarioidea</taxon>
        <taxon>Onchocercidae</taxon>
        <taxon>Loa</taxon>
    </lineage>
</organism>
<dbReference type="CTD" id="9950543"/>
<dbReference type="AlphaFoldDB" id="A0A1S0TJY7"/>
<dbReference type="GeneID" id="9950543"/>
<evidence type="ECO:0000313" key="1">
    <source>
        <dbReference type="EMBL" id="EFO15436.1"/>
    </source>
</evidence>
<proteinExistence type="predicted"/>
<feature type="non-terminal residue" evidence="1">
    <location>
        <position position="1"/>
    </location>
</feature>
<gene>
    <name evidence="1" type="ORF">LOAG_13074</name>
</gene>
<protein>
    <submittedName>
        <fullName evidence="1">Uncharacterized protein</fullName>
    </submittedName>
</protein>
<accession>A0A1S0TJY7</accession>
<reference evidence="1" key="1">
    <citation type="submission" date="2012-04" db="EMBL/GenBank/DDBJ databases">
        <title>The Genome Sequence of Loa loa.</title>
        <authorList>
            <consortium name="The Broad Institute Genome Sequencing Platform"/>
            <consortium name="Broad Institute Genome Sequencing Center for Infectious Disease"/>
            <person name="Nutman T.B."/>
            <person name="Fink D.L."/>
            <person name="Russ C."/>
            <person name="Young S."/>
            <person name="Zeng Q."/>
            <person name="Gargeya S."/>
            <person name="Alvarado L."/>
            <person name="Berlin A."/>
            <person name="Chapman S.B."/>
            <person name="Chen Z."/>
            <person name="Freedman E."/>
            <person name="Gellesch M."/>
            <person name="Goldberg J."/>
            <person name="Griggs A."/>
            <person name="Gujja S."/>
            <person name="Heilman E.R."/>
            <person name="Heiman D."/>
            <person name="Howarth C."/>
            <person name="Mehta T."/>
            <person name="Neiman D."/>
            <person name="Pearson M."/>
            <person name="Roberts A."/>
            <person name="Saif S."/>
            <person name="Shea T."/>
            <person name="Shenoy N."/>
            <person name="Sisk P."/>
            <person name="Stolte C."/>
            <person name="Sykes S."/>
            <person name="White J."/>
            <person name="Yandava C."/>
            <person name="Haas B."/>
            <person name="Henn M.R."/>
            <person name="Nusbaum C."/>
            <person name="Birren B."/>
        </authorList>
    </citation>
    <scope>NUCLEOTIDE SEQUENCE [LARGE SCALE GENOMIC DNA]</scope>
</reference>
<dbReference type="KEGG" id="loa:LOAG_13074"/>
<dbReference type="EMBL" id="JH712221">
    <property type="protein sequence ID" value="EFO15436.1"/>
    <property type="molecule type" value="Genomic_DNA"/>
</dbReference>
<name>A0A1S0TJY7_LOALO</name>